<feature type="binding site" evidence="12">
    <location>
        <position position="121"/>
    </location>
    <ligand>
        <name>CoA</name>
        <dbReference type="ChEBI" id="CHEBI:57287"/>
    </ligand>
</feature>
<feature type="region of interest" description="Disordered" evidence="14">
    <location>
        <begin position="28"/>
        <end position="50"/>
    </location>
</feature>
<evidence type="ECO:0000256" key="13">
    <source>
        <dbReference type="PIRSR" id="PIRSR603542-2"/>
    </source>
</evidence>
<comment type="caution">
    <text evidence="17">The sequence shown here is derived from an EMBL/GenBank/DDBJ whole genome shotgun (WGS) entry which is preliminary data.</text>
</comment>
<dbReference type="GO" id="GO:0000287">
    <property type="term" value="F:magnesium ion binding"/>
    <property type="evidence" value="ECO:0007669"/>
    <property type="project" value="InterPro"/>
</dbReference>
<evidence type="ECO:0000256" key="11">
    <source>
        <dbReference type="ARBA" id="ARBA00049191"/>
    </source>
</evidence>
<proteinExistence type="inferred from homology"/>
<dbReference type="PANTHER" id="PTHR38096">
    <property type="entry name" value="ENTEROBACTIN SYNTHASE COMPONENT D"/>
    <property type="match status" value="1"/>
</dbReference>
<dbReference type="GO" id="GO:0009366">
    <property type="term" value="C:enterobactin synthetase complex"/>
    <property type="evidence" value="ECO:0007669"/>
    <property type="project" value="InterPro"/>
</dbReference>
<dbReference type="InterPro" id="IPR008278">
    <property type="entry name" value="4-PPantetheinyl_Trfase_dom"/>
</dbReference>
<comment type="pathway">
    <text evidence="2">Siderophore biosynthesis; enterobactin biosynthesis.</text>
</comment>
<dbReference type="SUPFAM" id="SSF56214">
    <property type="entry name" value="4'-phosphopantetheinyl transferase"/>
    <property type="match status" value="1"/>
</dbReference>
<dbReference type="GO" id="GO:0008897">
    <property type="term" value="F:holo-[acyl-carrier-protein] synthase activity"/>
    <property type="evidence" value="ECO:0007669"/>
    <property type="project" value="InterPro"/>
</dbReference>
<comment type="cofactor">
    <cofactor evidence="13">
        <name>Mg(2+)</name>
        <dbReference type="ChEBI" id="CHEBI:18420"/>
    </cofactor>
</comment>
<dbReference type="PANTHER" id="PTHR38096:SF1">
    <property type="entry name" value="ENTEROBACTIN SYNTHASE COMPONENT D"/>
    <property type="match status" value="1"/>
</dbReference>
<protein>
    <recommendedName>
        <fullName evidence="5">Enterobactin synthase component D</fullName>
    </recommendedName>
    <alternativeName>
        <fullName evidence="8">4'-phosphopantetheinyl transferase EntD</fullName>
    </alternativeName>
    <alternativeName>
        <fullName evidence="9">Enterochelin synthase D</fullName>
    </alternativeName>
</protein>
<evidence type="ECO:0000256" key="5">
    <source>
        <dbReference type="ARBA" id="ARBA00019087"/>
    </source>
</evidence>
<dbReference type="GO" id="GO:0009239">
    <property type="term" value="P:enterobactin biosynthetic process"/>
    <property type="evidence" value="ECO:0007669"/>
    <property type="project" value="UniProtKB-UniPathway"/>
</dbReference>
<feature type="binding site" evidence="12">
    <location>
        <position position="169"/>
    </location>
    <ligand>
        <name>CoA</name>
        <dbReference type="ChEBI" id="CHEBI:57287"/>
    </ligand>
</feature>
<feature type="binding site" evidence="13">
    <location>
        <position position="121"/>
    </location>
    <ligand>
        <name>Mg(2+)</name>
        <dbReference type="ChEBI" id="CHEBI:18420"/>
    </ligand>
</feature>
<keyword evidence="13" id="KW-0479">Metal-binding</keyword>
<comment type="similarity">
    <text evidence="3">Belongs to the P-Pant transferase superfamily. EntD family.</text>
</comment>
<dbReference type="InterPro" id="IPR003542">
    <property type="entry name" value="Enbac_synth_compD-like"/>
</dbReference>
<evidence type="ECO:0000256" key="8">
    <source>
        <dbReference type="ARBA" id="ARBA00029894"/>
    </source>
</evidence>
<evidence type="ECO:0000259" key="15">
    <source>
        <dbReference type="Pfam" id="PF01648"/>
    </source>
</evidence>
<sequence>MTAPARRSEPPPSALNLARGLFPVGVALAETDPRAPQPSPWPEERAGLTRPQPGRLREFAAGRAAARHAMARLGEPARPILHGSDRAPVWPAGLVGSISHCSTTCLAAVAKAGSFAALGLDLEEATLLPFDLIPAICTDAEAERLAPLPETQQGLMAKLIFSAKECAYKAQYPASRQVFGFQTLELDFNAEMPLVCGKFTVRFLHAVPPFTTASHLSGNYVISGGLIITAIALHR</sequence>
<dbReference type="InterPro" id="IPR041354">
    <property type="entry name" value="4PPT_N"/>
</dbReference>
<evidence type="ECO:0000256" key="2">
    <source>
        <dbReference type="ARBA" id="ARBA00004993"/>
    </source>
</evidence>
<dbReference type="Pfam" id="PF17837">
    <property type="entry name" value="4PPT_N"/>
    <property type="match status" value="1"/>
</dbReference>
<feature type="binding site" evidence="12">
    <location>
        <begin position="99"/>
        <end position="100"/>
    </location>
    <ligand>
        <name>CoA</name>
        <dbReference type="ChEBI" id="CHEBI:57287"/>
    </ligand>
</feature>
<comment type="subunit">
    <text evidence="4">EntB, EntD, EntE, and EntF form a multienzyme complex called enterobactin synthase.</text>
</comment>
<evidence type="ECO:0000256" key="4">
    <source>
        <dbReference type="ARBA" id="ARBA00011503"/>
    </source>
</evidence>
<organism evidence="17 18">
    <name type="scientific">Pseudodonghicola xiamenensis</name>
    <dbReference type="NCBI Taxonomy" id="337702"/>
    <lineage>
        <taxon>Bacteria</taxon>
        <taxon>Pseudomonadati</taxon>
        <taxon>Pseudomonadota</taxon>
        <taxon>Alphaproteobacteria</taxon>
        <taxon>Rhodobacterales</taxon>
        <taxon>Paracoccaceae</taxon>
        <taxon>Pseudodonghicola</taxon>
    </lineage>
</organism>
<gene>
    <name evidence="17" type="ORF">GCM10010961_26230</name>
</gene>
<dbReference type="InterPro" id="IPR037143">
    <property type="entry name" value="4-PPantetheinyl_Trfase_dom_sf"/>
</dbReference>
<evidence type="ECO:0000256" key="1">
    <source>
        <dbReference type="ARBA" id="ARBA00003937"/>
    </source>
</evidence>
<feature type="domain" description="4'-phosphopantetheinyl transferase N-terminal" evidence="16">
    <location>
        <begin position="48"/>
        <end position="110"/>
    </location>
</feature>
<reference evidence="17" key="2">
    <citation type="submission" date="2020-09" db="EMBL/GenBank/DDBJ databases">
        <authorList>
            <person name="Sun Q."/>
            <person name="Zhou Y."/>
        </authorList>
    </citation>
    <scope>NUCLEOTIDE SEQUENCE</scope>
    <source>
        <strain evidence="17">CGMCC 1.7081</strain>
    </source>
</reference>
<keyword evidence="18" id="KW-1185">Reference proteome</keyword>
<keyword evidence="13" id="KW-0460">Magnesium</keyword>
<feature type="binding site" evidence="12">
    <location>
        <position position="165"/>
    </location>
    <ligand>
        <name>CoA</name>
        <dbReference type="ChEBI" id="CHEBI:57287"/>
    </ligand>
</feature>
<dbReference type="EMBL" id="BNAP01000011">
    <property type="protein sequence ID" value="GHG93628.1"/>
    <property type="molecule type" value="Genomic_DNA"/>
</dbReference>
<dbReference type="AlphaFoldDB" id="A0A8J3H6R3"/>
<dbReference type="RefSeq" id="WP_028095638.1">
    <property type="nucleotide sequence ID" value="NZ_BNAP01000011.1"/>
</dbReference>
<evidence type="ECO:0000313" key="17">
    <source>
        <dbReference type="EMBL" id="GHG93628.1"/>
    </source>
</evidence>
<reference evidence="17" key="1">
    <citation type="journal article" date="2014" name="Int. J. Syst. Evol. Microbiol.">
        <title>Complete genome sequence of Corynebacterium casei LMG S-19264T (=DSM 44701T), isolated from a smear-ripened cheese.</title>
        <authorList>
            <consortium name="US DOE Joint Genome Institute (JGI-PGF)"/>
            <person name="Walter F."/>
            <person name="Albersmeier A."/>
            <person name="Kalinowski J."/>
            <person name="Ruckert C."/>
        </authorList>
    </citation>
    <scope>NUCLEOTIDE SEQUENCE</scope>
    <source>
        <strain evidence="17">CGMCC 1.7081</strain>
    </source>
</reference>
<accession>A0A8J3H6R3</accession>
<name>A0A8J3H6R3_9RHOB</name>
<evidence type="ECO:0000256" key="10">
    <source>
        <dbReference type="ARBA" id="ARBA00049176"/>
    </source>
</evidence>
<feature type="domain" description="4'-phosphopantetheinyl transferase" evidence="15">
    <location>
        <begin position="118"/>
        <end position="192"/>
    </location>
</feature>
<dbReference type="UniPathway" id="UPA00017"/>
<comment type="function">
    <text evidence="1">Involved in the biosynthesis of the siderophore enterobactin (enterochelin), which is a macrocyclic trimeric lactone of N-(2,3-dihydroxybenzoyl)-serine. The serine trilactone serves as a scaffolding for the three catechol functionalities that provide hexadentate coordination for the tightly ligated iron(2+) atoms. Plays an essential role in the assembly of the enterobactin by catalyzing the transfer of the 4'-phosphopantetheine (Ppant) moiety from coenzyme A to the apo-domains of both EntB (ArCP domain) and EntF (PCP domain) to yield their holo-forms which make them competent for the activation of 2,3-dihydroxybenzoate (DHB) and L-serine, respectively.</text>
</comment>
<evidence type="ECO:0000256" key="9">
    <source>
        <dbReference type="ARBA" id="ARBA00031996"/>
    </source>
</evidence>
<feature type="binding site" evidence="12">
    <location>
        <position position="55"/>
    </location>
    <ligand>
        <name>CoA</name>
        <dbReference type="ChEBI" id="CHEBI:57287"/>
    </ligand>
</feature>
<dbReference type="Pfam" id="PF01648">
    <property type="entry name" value="ACPS"/>
    <property type="match status" value="1"/>
</dbReference>
<keyword evidence="7" id="KW-0259">Enterobactin biosynthesis</keyword>
<evidence type="ECO:0000259" key="16">
    <source>
        <dbReference type="Pfam" id="PF17837"/>
    </source>
</evidence>
<feature type="binding site" evidence="13">
    <location>
        <position position="123"/>
    </location>
    <ligand>
        <name>Mg(2+)</name>
        <dbReference type="ChEBI" id="CHEBI:18420"/>
    </ligand>
</feature>
<keyword evidence="6" id="KW-0808">Transferase</keyword>
<evidence type="ECO:0000256" key="3">
    <source>
        <dbReference type="ARBA" id="ARBA00008342"/>
    </source>
</evidence>
<evidence type="ECO:0000313" key="18">
    <source>
        <dbReference type="Proteomes" id="UP000611500"/>
    </source>
</evidence>
<dbReference type="Proteomes" id="UP000611500">
    <property type="component" value="Unassembled WGS sequence"/>
</dbReference>
<evidence type="ECO:0000256" key="14">
    <source>
        <dbReference type="SAM" id="MobiDB-lite"/>
    </source>
</evidence>
<comment type="catalytic activity">
    <reaction evidence="11">
        <text>apo-[peptidyl-carrier protein] + CoA = holo-[peptidyl-carrier protein] + adenosine 3',5'-bisphosphate + H(+)</text>
        <dbReference type="Rhea" id="RHEA:46228"/>
        <dbReference type="Rhea" id="RHEA-COMP:11479"/>
        <dbReference type="Rhea" id="RHEA-COMP:11480"/>
        <dbReference type="ChEBI" id="CHEBI:15378"/>
        <dbReference type="ChEBI" id="CHEBI:29999"/>
        <dbReference type="ChEBI" id="CHEBI:57287"/>
        <dbReference type="ChEBI" id="CHEBI:58343"/>
        <dbReference type="ChEBI" id="CHEBI:64479"/>
    </reaction>
</comment>
<dbReference type="GO" id="GO:0005886">
    <property type="term" value="C:plasma membrane"/>
    <property type="evidence" value="ECO:0007669"/>
    <property type="project" value="TreeGrafter"/>
</dbReference>
<comment type="catalytic activity">
    <reaction evidence="10">
        <text>apo-[aryl-carrier protein] + CoA = holo-[aryl-carrier protein] + adenosine 3',5'-bisphosphate + H(+)</text>
        <dbReference type="Rhea" id="RHEA:48404"/>
        <dbReference type="Rhea" id="RHEA-COMP:15903"/>
        <dbReference type="Rhea" id="RHEA-COMP:17557"/>
        <dbReference type="ChEBI" id="CHEBI:15378"/>
        <dbReference type="ChEBI" id="CHEBI:29999"/>
        <dbReference type="ChEBI" id="CHEBI:57287"/>
        <dbReference type="ChEBI" id="CHEBI:58343"/>
        <dbReference type="ChEBI" id="CHEBI:64479"/>
    </reaction>
</comment>
<evidence type="ECO:0000256" key="12">
    <source>
        <dbReference type="PIRSR" id="PIRSR603542-1"/>
    </source>
</evidence>
<feature type="binding site" evidence="12">
    <location>
        <position position="63"/>
    </location>
    <ligand>
        <name>CoA</name>
        <dbReference type="ChEBI" id="CHEBI:57287"/>
    </ligand>
</feature>
<evidence type="ECO:0000256" key="6">
    <source>
        <dbReference type="ARBA" id="ARBA00022679"/>
    </source>
</evidence>
<dbReference type="PRINTS" id="PR01399">
    <property type="entry name" value="ENTSNTHTASED"/>
</dbReference>
<evidence type="ECO:0000256" key="7">
    <source>
        <dbReference type="ARBA" id="ARBA00023191"/>
    </source>
</evidence>